<sequence length="178" mass="19137">MKVFRGIERIPDGVPRDKGMAYRLYVRRWVERLVEDARKAGGLDLYVPVGARPGGRVLAASFLVAEVGGEVGGEGEARAEAVLGRLAGEAGEVRGVAETVGVRREYVREAPEGEAEADTATRHVDYVVPVPGEGSRWLAVSFSTAGDGDPASAFTRAVTDLFDAMMTTFRWSEPARTP</sequence>
<gene>
    <name evidence="1" type="ORF">ACFO3J_19445</name>
</gene>
<proteinExistence type="predicted"/>
<keyword evidence="2" id="KW-1185">Reference proteome</keyword>
<protein>
    <submittedName>
        <fullName evidence="1">Uncharacterized protein</fullName>
    </submittedName>
</protein>
<dbReference type="EMBL" id="JBHSBB010000013">
    <property type="protein sequence ID" value="MFC4033641.1"/>
    <property type="molecule type" value="Genomic_DNA"/>
</dbReference>
<name>A0ABV8HRU6_9ACTN</name>
<evidence type="ECO:0000313" key="2">
    <source>
        <dbReference type="Proteomes" id="UP001595765"/>
    </source>
</evidence>
<evidence type="ECO:0000313" key="1">
    <source>
        <dbReference type="EMBL" id="MFC4033641.1"/>
    </source>
</evidence>
<dbReference type="Proteomes" id="UP001595765">
    <property type="component" value="Unassembled WGS sequence"/>
</dbReference>
<organism evidence="1 2">
    <name type="scientific">Streptomyces polygonati</name>
    <dbReference type="NCBI Taxonomy" id="1617087"/>
    <lineage>
        <taxon>Bacteria</taxon>
        <taxon>Bacillati</taxon>
        <taxon>Actinomycetota</taxon>
        <taxon>Actinomycetes</taxon>
        <taxon>Kitasatosporales</taxon>
        <taxon>Streptomycetaceae</taxon>
        <taxon>Streptomyces</taxon>
    </lineage>
</organism>
<reference evidence="2" key="1">
    <citation type="journal article" date="2019" name="Int. J. Syst. Evol. Microbiol.">
        <title>The Global Catalogue of Microorganisms (GCM) 10K type strain sequencing project: providing services to taxonomists for standard genome sequencing and annotation.</title>
        <authorList>
            <consortium name="The Broad Institute Genomics Platform"/>
            <consortium name="The Broad Institute Genome Sequencing Center for Infectious Disease"/>
            <person name="Wu L."/>
            <person name="Ma J."/>
        </authorList>
    </citation>
    <scope>NUCLEOTIDE SEQUENCE [LARGE SCALE GENOMIC DNA]</scope>
    <source>
        <strain evidence="2">CGMCC 4.7237</strain>
    </source>
</reference>
<accession>A0ABV8HRU6</accession>
<comment type="caution">
    <text evidence="1">The sequence shown here is derived from an EMBL/GenBank/DDBJ whole genome shotgun (WGS) entry which is preliminary data.</text>
</comment>